<dbReference type="OrthoDB" id="5836119at2759"/>
<dbReference type="PANTHER" id="PTHR13408:SF0">
    <property type="entry name" value="DNA-DIRECTED RNA POLYMERASE III SUBUNIT RPC4"/>
    <property type="match status" value="1"/>
</dbReference>
<feature type="region of interest" description="Disordered" evidence="5">
    <location>
        <begin position="1"/>
        <end position="127"/>
    </location>
</feature>
<dbReference type="GO" id="GO:0003677">
    <property type="term" value="F:DNA binding"/>
    <property type="evidence" value="ECO:0007669"/>
    <property type="project" value="InterPro"/>
</dbReference>
<keyword evidence="4" id="KW-0539">Nucleus</keyword>
<evidence type="ECO:0000256" key="3">
    <source>
        <dbReference type="ARBA" id="ARBA00023163"/>
    </source>
</evidence>
<dbReference type="GO" id="GO:0042797">
    <property type="term" value="P:tRNA transcription by RNA polymerase III"/>
    <property type="evidence" value="ECO:0007669"/>
    <property type="project" value="TreeGrafter"/>
</dbReference>
<feature type="compositionally biased region" description="Low complexity" evidence="5">
    <location>
        <begin position="367"/>
        <end position="397"/>
    </location>
</feature>
<evidence type="ECO:0000256" key="5">
    <source>
        <dbReference type="SAM" id="MobiDB-lite"/>
    </source>
</evidence>
<dbReference type="Proteomes" id="UP000738359">
    <property type="component" value="Unassembled WGS sequence"/>
</dbReference>
<dbReference type="AlphaFoldDB" id="A0A9P6J4F5"/>
<keyword evidence="3" id="KW-0804">Transcription</keyword>
<evidence type="ECO:0000313" key="6">
    <source>
        <dbReference type="EMBL" id="KAF9962556.1"/>
    </source>
</evidence>
<proteinExistence type="predicted"/>
<accession>A0A9P6J4F5</accession>
<keyword evidence="2" id="KW-0240">DNA-directed RNA polymerase</keyword>
<feature type="compositionally biased region" description="Gly residues" evidence="5">
    <location>
        <begin position="83"/>
        <end position="95"/>
    </location>
</feature>
<keyword evidence="7" id="KW-1185">Reference proteome</keyword>
<feature type="compositionally biased region" description="Basic and acidic residues" evidence="5">
    <location>
        <begin position="199"/>
        <end position="214"/>
    </location>
</feature>
<dbReference type="InterPro" id="IPR007811">
    <property type="entry name" value="RPC4"/>
</dbReference>
<name>A0A9P6J4F5_MORAP</name>
<comment type="caution">
    <text evidence="6">The sequence shown here is derived from an EMBL/GenBank/DDBJ whole genome shotgun (WGS) entry which is preliminary data.</text>
</comment>
<feature type="region of interest" description="Disordered" evidence="5">
    <location>
        <begin position="280"/>
        <end position="339"/>
    </location>
</feature>
<evidence type="ECO:0000256" key="4">
    <source>
        <dbReference type="ARBA" id="ARBA00023242"/>
    </source>
</evidence>
<organism evidence="6 7">
    <name type="scientific">Mortierella alpina</name>
    <name type="common">Oleaginous fungus</name>
    <name type="synonym">Mortierella renispora</name>
    <dbReference type="NCBI Taxonomy" id="64518"/>
    <lineage>
        <taxon>Eukaryota</taxon>
        <taxon>Fungi</taxon>
        <taxon>Fungi incertae sedis</taxon>
        <taxon>Mucoromycota</taxon>
        <taxon>Mortierellomycotina</taxon>
        <taxon>Mortierellomycetes</taxon>
        <taxon>Mortierellales</taxon>
        <taxon>Mortierellaceae</taxon>
        <taxon>Mortierella</taxon>
    </lineage>
</organism>
<sequence length="490" mass="50095">MEDSGSSSGTSASRGGSIGSLHTPSATPVGRLSSLRGGRGGAGPSTPSTRGGATKIQFKPTIPSKRNKKDAALSLLEEAKAGSGSGAESGRGGSRGRGERGGGRGRGRGRGRPDDVIGTASGPFSLGPAAMARSRAIAMGGGASGAHASYTGVQLVKSEGGEGMSGEDREYYGDAAVDMKFGSTATDASAPTGLETPGDESKAGVKDEKLKEQDMEGVVTGDRKTAVGIKTFEGTSEDENEGDDEDIKLKMEGPAQDLMPSWIEDQMFFFQFPSVMPSFKPRPVSSAPMSSVIGSSTSSPAVGSSLYSTPDDPDRTEGSDDGLLAVKPEPMDQDRPILVGDNDLLPVKSEQQEGKVGVPMVGGEGSGASAPAGQRAKPKAPTASAAGAAGSSNHNGKSAGGAGDKDDEESHLQQEGKIGRLLIYKSGKVKMKVGDIIMDVSSGSECSFLQDVVVVDSNNKQAFVMGSVQKRMVCVPNLTQLLNGLEAMDV</sequence>
<evidence type="ECO:0000256" key="1">
    <source>
        <dbReference type="ARBA" id="ARBA00004123"/>
    </source>
</evidence>
<feature type="region of interest" description="Disordered" evidence="5">
    <location>
        <begin position="352"/>
        <end position="414"/>
    </location>
</feature>
<feature type="compositionally biased region" description="Low complexity" evidence="5">
    <location>
        <begin position="295"/>
        <end position="305"/>
    </location>
</feature>
<feature type="compositionally biased region" description="Low complexity" evidence="5">
    <location>
        <begin position="1"/>
        <end position="15"/>
    </location>
</feature>
<gene>
    <name evidence="6" type="ORF">BGZ70_008027</name>
</gene>
<evidence type="ECO:0000313" key="7">
    <source>
        <dbReference type="Proteomes" id="UP000738359"/>
    </source>
</evidence>
<protein>
    <recommendedName>
        <fullName evidence="8">RNA polymerase III RPC4-domain-containing protein</fullName>
    </recommendedName>
</protein>
<evidence type="ECO:0000256" key="2">
    <source>
        <dbReference type="ARBA" id="ARBA00022478"/>
    </source>
</evidence>
<feature type="region of interest" description="Disordered" evidence="5">
    <location>
        <begin position="184"/>
        <end position="218"/>
    </location>
</feature>
<dbReference type="PANTHER" id="PTHR13408">
    <property type="entry name" value="DNA-DIRECTED RNA POLYMERASE III"/>
    <property type="match status" value="1"/>
</dbReference>
<reference evidence="6" key="1">
    <citation type="journal article" date="2020" name="Fungal Divers.">
        <title>Resolving the Mortierellaceae phylogeny through synthesis of multi-gene phylogenetics and phylogenomics.</title>
        <authorList>
            <person name="Vandepol N."/>
            <person name="Liber J."/>
            <person name="Desiro A."/>
            <person name="Na H."/>
            <person name="Kennedy M."/>
            <person name="Barry K."/>
            <person name="Grigoriev I.V."/>
            <person name="Miller A.N."/>
            <person name="O'Donnell K."/>
            <person name="Stajich J.E."/>
            <person name="Bonito G."/>
        </authorList>
    </citation>
    <scope>NUCLEOTIDE SEQUENCE</scope>
    <source>
        <strain evidence="6">CK1249</strain>
    </source>
</reference>
<comment type="subcellular location">
    <subcellularLocation>
        <location evidence="1">Nucleus</location>
    </subcellularLocation>
</comment>
<dbReference type="GO" id="GO:0005666">
    <property type="term" value="C:RNA polymerase III complex"/>
    <property type="evidence" value="ECO:0007669"/>
    <property type="project" value="InterPro"/>
</dbReference>
<dbReference type="EMBL" id="JAAAHY010000546">
    <property type="protein sequence ID" value="KAF9962556.1"/>
    <property type="molecule type" value="Genomic_DNA"/>
</dbReference>
<dbReference type="Pfam" id="PF05132">
    <property type="entry name" value="RNA_pol_Rpc4"/>
    <property type="match status" value="1"/>
</dbReference>
<evidence type="ECO:0008006" key="8">
    <source>
        <dbReference type="Google" id="ProtNLM"/>
    </source>
</evidence>